<dbReference type="Proteomes" id="UP000287651">
    <property type="component" value="Unassembled WGS sequence"/>
</dbReference>
<proteinExistence type="predicted"/>
<comment type="caution">
    <text evidence="2">The sequence shown here is derived from an EMBL/GenBank/DDBJ whole genome shotgun (WGS) entry which is preliminary data.</text>
</comment>
<name>A0A426ZFC5_ENSVE</name>
<accession>A0A426ZFC5</accession>
<evidence type="ECO:0000313" key="3">
    <source>
        <dbReference type="Proteomes" id="UP000287651"/>
    </source>
</evidence>
<feature type="region of interest" description="Disordered" evidence="1">
    <location>
        <begin position="1"/>
        <end position="52"/>
    </location>
</feature>
<sequence length="113" mass="12193">MPRRPRSGTSTSPPRVEVEVGLPNLYASSEGKGRASRTPRLGQRRGWSFPTSTPRVKVGIRLLNPHASGKDRGLGFSTTMNWAEVGVGPLNLHAMTQAEVGVGLPDLYILMKA</sequence>
<dbReference type="EMBL" id="AMZH03006900">
    <property type="protein sequence ID" value="RRT62678.1"/>
    <property type="molecule type" value="Genomic_DNA"/>
</dbReference>
<dbReference type="AlphaFoldDB" id="A0A426ZFC5"/>
<gene>
    <name evidence="2" type="ORF">B296_00016540</name>
</gene>
<organism evidence="2 3">
    <name type="scientific">Ensete ventricosum</name>
    <name type="common">Abyssinian banana</name>
    <name type="synonym">Musa ensete</name>
    <dbReference type="NCBI Taxonomy" id="4639"/>
    <lineage>
        <taxon>Eukaryota</taxon>
        <taxon>Viridiplantae</taxon>
        <taxon>Streptophyta</taxon>
        <taxon>Embryophyta</taxon>
        <taxon>Tracheophyta</taxon>
        <taxon>Spermatophyta</taxon>
        <taxon>Magnoliopsida</taxon>
        <taxon>Liliopsida</taxon>
        <taxon>Zingiberales</taxon>
        <taxon>Musaceae</taxon>
        <taxon>Ensete</taxon>
    </lineage>
</organism>
<evidence type="ECO:0000256" key="1">
    <source>
        <dbReference type="SAM" id="MobiDB-lite"/>
    </source>
</evidence>
<protein>
    <submittedName>
        <fullName evidence="2">Uncharacterized protein</fullName>
    </submittedName>
</protein>
<evidence type="ECO:0000313" key="2">
    <source>
        <dbReference type="EMBL" id="RRT62678.1"/>
    </source>
</evidence>
<reference evidence="2 3" key="1">
    <citation type="journal article" date="2014" name="Agronomy (Basel)">
        <title>A Draft Genome Sequence for Ensete ventricosum, the Drought-Tolerant Tree Against Hunger.</title>
        <authorList>
            <person name="Harrison J."/>
            <person name="Moore K.A."/>
            <person name="Paszkiewicz K."/>
            <person name="Jones T."/>
            <person name="Grant M."/>
            <person name="Ambacheew D."/>
            <person name="Muzemil S."/>
            <person name="Studholme D.J."/>
        </authorList>
    </citation>
    <scope>NUCLEOTIDE SEQUENCE [LARGE SCALE GENOMIC DNA]</scope>
</reference>